<comment type="caution">
    <text evidence="2">The sequence shown here is derived from an EMBL/GenBank/DDBJ whole genome shotgun (WGS) entry which is preliminary data.</text>
</comment>
<proteinExistence type="predicted"/>
<sequence length="234" mass="26344">MIKVTPELIEKYHLGLCSDEERDAVENWLLNTEDEISDLSERALEKMEANIWKNVTAEQAQARHRSYVFPLKKMMRYAAVACVGAMAILATGYAIRCDINWMNTELAFDNTNGQTTKYLHAGAIDLRVFPQSKIFTSTNLCGSSVAISFCGNHKIQNTSKQEVKLSISSPCNTTFTIVDVSLRPKGKCALYTGRKGKNYLVKNNDPFSLPPAEWQRYRSLFLVDGTKKESIGWS</sequence>
<keyword evidence="3" id="KW-1185">Reference proteome</keyword>
<reference evidence="2" key="1">
    <citation type="submission" date="2023-06" db="EMBL/GenBank/DDBJ databases">
        <title>Genomic of Agaribacillus aureum.</title>
        <authorList>
            <person name="Wang G."/>
        </authorList>
    </citation>
    <scope>NUCLEOTIDE SEQUENCE</scope>
    <source>
        <strain evidence="2">BMA12</strain>
    </source>
</reference>
<organism evidence="2 3">
    <name type="scientific">Agaribacillus aureus</name>
    <dbReference type="NCBI Taxonomy" id="3051825"/>
    <lineage>
        <taxon>Bacteria</taxon>
        <taxon>Pseudomonadati</taxon>
        <taxon>Bacteroidota</taxon>
        <taxon>Cytophagia</taxon>
        <taxon>Cytophagales</taxon>
        <taxon>Splendidivirgaceae</taxon>
        <taxon>Agaribacillus</taxon>
    </lineage>
</organism>
<accession>A0ABT8LKR5</accession>
<keyword evidence="1" id="KW-0472">Membrane</keyword>
<name>A0ABT8LKR5_9BACT</name>
<keyword evidence="1" id="KW-1133">Transmembrane helix</keyword>
<feature type="transmembrane region" description="Helical" evidence="1">
    <location>
        <begin position="74"/>
        <end position="95"/>
    </location>
</feature>
<dbReference type="Proteomes" id="UP001172083">
    <property type="component" value="Unassembled WGS sequence"/>
</dbReference>
<evidence type="ECO:0008006" key="4">
    <source>
        <dbReference type="Google" id="ProtNLM"/>
    </source>
</evidence>
<gene>
    <name evidence="2" type="ORF">QQ020_34875</name>
</gene>
<protein>
    <recommendedName>
        <fullName evidence="4">DUF4179 domain-containing protein</fullName>
    </recommendedName>
</protein>
<keyword evidence="1" id="KW-0812">Transmembrane</keyword>
<evidence type="ECO:0000256" key="1">
    <source>
        <dbReference type="SAM" id="Phobius"/>
    </source>
</evidence>
<evidence type="ECO:0000313" key="2">
    <source>
        <dbReference type="EMBL" id="MDN5217310.1"/>
    </source>
</evidence>
<dbReference type="RefSeq" id="WP_346762647.1">
    <property type="nucleotide sequence ID" value="NZ_JAUJEB010000015.1"/>
</dbReference>
<evidence type="ECO:0000313" key="3">
    <source>
        <dbReference type="Proteomes" id="UP001172083"/>
    </source>
</evidence>
<dbReference type="EMBL" id="JAUJEB010000015">
    <property type="protein sequence ID" value="MDN5217310.1"/>
    <property type="molecule type" value="Genomic_DNA"/>
</dbReference>